<protein>
    <recommendedName>
        <fullName evidence="4">OsmC family peroxiredoxin</fullName>
    </recommendedName>
</protein>
<gene>
    <name evidence="2" type="ORF">GDH07_16550</name>
</gene>
<dbReference type="InterPro" id="IPR015946">
    <property type="entry name" value="KH_dom-like_a/b"/>
</dbReference>
<dbReference type="InterPro" id="IPR052924">
    <property type="entry name" value="OsmC/Ohr_hydroprdx_reductase"/>
</dbReference>
<dbReference type="PANTHER" id="PTHR35368:SF1">
    <property type="entry name" value="HYDROPEROXIDE REDUCTASE"/>
    <property type="match status" value="1"/>
</dbReference>
<sequence>MISMRRYCNGSGSRHWLRPSAKSTRSTRRGLIRPRPVAIAPPDRRPGETMAARIKTQSLPQAQVLRALIGYPWRYTRRQPASACTAPVYPGFASATGLHNICATAKNPAREPENTKELCMSEHLQSLFLSSQNFFQANPGKAMATFSVTSSGDGALHRQVKIREFVLDVDEPQNLGGTNKGPNPVEIALASLATCQEISYHLHAAALGIPLKEVSVTLEGTLDLRGFFAAADEARPGFTNIRGTVKFDSSASKEDLLALKESVDRHCPVMDLFKNRTPVEIAF</sequence>
<evidence type="ECO:0000313" key="2">
    <source>
        <dbReference type="EMBL" id="MQA54929.1"/>
    </source>
</evidence>
<accession>A0A7X1U582</accession>
<feature type="region of interest" description="Disordered" evidence="1">
    <location>
        <begin position="1"/>
        <end position="29"/>
    </location>
</feature>
<evidence type="ECO:0008006" key="4">
    <source>
        <dbReference type="Google" id="ProtNLM"/>
    </source>
</evidence>
<dbReference type="EMBL" id="WHUV01000002">
    <property type="protein sequence ID" value="MQA54929.1"/>
    <property type="molecule type" value="Genomic_DNA"/>
</dbReference>
<reference evidence="2 3" key="1">
    <citation type="submission" date="2019-10" db="EMBL/GenBank/DDBJ databases">
        <title>Pseudomonas dajingensis sp. nov., isolated from the profound head ulcers of farmed Murray cod (Maccullochella peelii peelii).</title>
        <authorList>
            <person name="Liu Y."/>
        </authorList>
    </citation>
    <scope>NUCLEOTIDE SEQUENCE [LARGE SCALE GENOMIC DNA]</scope>
    <source>
        <strain evidence="2 3">MC042</strain>
    </source>
</reference>
<dbReference type="SUPFAM" id="SSF82784">
    <property type="entry name" value="OsmC-like"/>
    <property type="match status" value="1"/>
</dbReference>
<proteinExistence type="predicted"/>
<organism evidence="2 3">
    <name type="scientific">Pseudomonas piscis</name>
    <dbReference type="NCBI Taxonomy" id="2614538"/>
    <lineage>
        <taxon>Bacteria</taxon>
        <taxon>Pseudomonadati</taxon>
        <taxon>Pseudomonadota</taxon>
        <taxon>Gammaproteobacteria</taxon>
        <taxon>Pseudomonadales</taxon>
        <taxon>Pseudomonadaceae</taxon>
        <taxon>Pseudomonas</taxon>
    </lineage>
</organism>
<evidence type="ECO:0000256" key="1">
    <source>
        <dbReference type="SAM" id="MobiDB-lite"/>
    </source>
</evidence>
<evidence type="ECO:0000313" key="3">
    <source>
        <dbReference type="Proteomes" id="UP000486534"/>
    </source>
</evidence>
<dbReference type="Proteomes" id="UP000486534">
    <property type="component" value="Unassembled WGS sequence"/>
</dbReference>
<dbReference type="AlphaFoldDB" id="A0A7X1U582"/>
<comment type="caution">
    <text evidence="2">The sequence shown here is derived from an EMBL/GenBank/DDBJ whole genome shotgun (WGS) entry which is preliminary data.</text>
</comment>
<dbReference type="Pfam" id="PF02566">
    <property type="entry name" value="OsmC"/>
    <property type="match status" value="1"/>
</dbReference>
<dbReference type="Gene3D" id="3.30.300.20">
    <property type="match status" value="1"/>
</dbReference>
<name>A0A7X1U582_9PSED</name>
<dbReference type="PANTHER" id="PTHR35368">
    <property type="entry name" value="HYDROPEROXIDE REDUCTASE"/>
    <property type="match status" value="1"/>
</dbReference>
<dbReference type="InterPro" id="IPR003718">
    <property type="entry name" value="OsmC/Ohr_fam"/>
</dbReference>
<dbReference type="InterPro" id="IPR036102">
    <property type="entry name" value="OsmC/Ohrsf"/>
</dbReference>